<feature type="region of interest" description="Disordered" evidence="2">
    <location>
        <begin position="330"/>
        <end position="391"/>
    </location>
</feature>
<accession>A0ABR1GSE0</accession>
<evidence type="ECO:0000259" key="3">
    <source>
        <dbReference type="SMART" id="SM00322"/>
    </source>
</evidence>
<dbReference type="InterPro" id="IPR047890">
    <property type="entry name" value="KHDC4_KH-I_first"/>
</dbReference>
<dbReference type="Gene3D" id="3.30.1370.10">
    <property type="entry name" value="K Homology domain, type 1"/>
    <property type="match status" value="2"/>
</dbReference>
<keyword evidence="1" id="KW-0694">RNA-binding</keyword>
<feature type="domain" description="K Homology" evidence="3">
    <location>
        <begin position="233"/>
        <end position="320"/>
    </location>
</feature>
<dbReference type="InterPro" id="IPR056149">
    <property type="entry name" value="PRP5/DDX46/KHDC4_KH"/>
</dbReference>
<protein>
    <recommendedName>
        <fullName evidence="3">K Homology domain-containing protein</fullName>
    </recommendedName>
</protein>
<feature type="compositionally biased region" description="Pro residues" evidence="2">
    <location>
        <begin position="479"/>
        <end position="507"/>
    </location>
</feature>
<keyword evidence="5" id="KW-1185">Reference proteome</keyword>
<dbReference type="CDD" id="cd22386">
    <property type="entry name" value="KH-I_KHDC4_rpt2"/>
    <property type="match status" value="1"/>
</dbReference>
<feature type="region of interest" description="Disordered" evidence="2">
    <location>
        <begin position="88"/>
        <end position="118"/>
    </location>
</feature>
<dbReference type="Pfam" id="PF22675">
    <property type="entry name" value="KH-I_KHDC4-BBP"/>
    <property type="match status" value="1"/>
</dbReference>
<dbReference type="InterPro" id="IPR031121">
    <property type="entry name" value="RIK/BLOM7"/>
</dbReference>
<evidence type="ECO:0000256" key="2">
    <source>
        <dbReference type="SAM" id="MobiDB-lite"/>
    </source>
</evidence>
<dbReference type="SMART" id="SM00322">
    <property type="entry name" value="KH"/>
    <property type="match status" value="1"/>
</dbReference>
<dbReference type="SUPFAM" id="SSF54791">
    <property type="entry name" value="Eukaryotic type KH-domain (KH-domain type I)"/>
    <property type="match status" value="2"/>
</dbReference>
<sequence length="523" mass="55384">MDESERRTVKRSRFDQTEPEPKRASRFDRRSRSPHARRPEAGRDRSPLAQESAPEPKRSPADAAAAAAAAAAKINAQLQARRGIQHVDVPPIRNSSPPPVRPAPSSNTSSSNPPPVLSGEMYVADGDYIQDIEVNDLRNRYLLTKGSTQKMIKDDTGADVTTRGNYYPNKSMATAANPPLYLHVTSTSKQGLDSAVAKINELIQQELPQLVDERRFRRRDQEQVERDEFGRRKWPEEKIPITLEPVHGFNLRAQVVGHGGAYVKHIQQETGCRVQIKGRGSGYLEAATNKESDEDMFLHVTGPDANMVEKAKELCEDLIANVTEQYEEFKTRPPRYGGDRGGYADRGSYGGDRGGGGGYGDRGGGYGGDRGGYGDRDRERGGSHGGHGGSYGGGGGGGGGYGGYGSAPAATNSPAPPGVNSPSTATADYVAQYAQYYGSADPYAAYGGYANYLAMYQQYYGAQAQAQASPAGAPGQAGSPPPPPSEAAPPPPPPPSAAPPPPPPSGGPPTGGSYGAVPPPPGL</sequence>
<feature type="region of interest" description="Disordered" evidence="2">
    <location>
        <begin position="1"/>
        <end position="73"/>
    </location>
</feature>
<dbReference type="PROSITE" id="PS50084">
    <property type="entry name" value="KH_TYPE_1"/>
    <property type="match status" value="1"/>
</dbReference>
<evidence type="ECO:0000313" key="5">
    <source>
        <dbReference type="Proteomes" id="UP001498476"/>
    </source>
</evidence>
<dbReference type="CDD" id="cd22385">
    <property type="entry name" value="KH-I_KHDC4_rpt1"/>
    <property type="match status" value="1"/>
</dbReference>
<feature type="region of interest" description="Disordered" evidence="2">
    <location>
        <begin position="463"/>
        <end position="523"/>
    </location>
</feature>
<dbReference type="PANTHER" id="PTHR15744">
    <property type="entry name" value="BLOM7"/>
    <property type="match status" value="1"/>
</dbReference>
<dbReference type="InterPro" id="IPR047889">
    <property type="entry name" value="KHDC4_KH-I_second"/>
</dbReference>
<dbReference type="PANTHER" id="PTHR15744:SF0">
    <property type="entry name" value="KH HOMOLOGY DOMAIN-CONTAINING PROTEIN 4"/>
    <property type="match status" value="1"/>
</dbReference>
<comment type="caution">
    <text evidence="4">The sequence shown here is derived from an EMBL/GenBank/DDBJ whole genome shotgun (WGS) entry which is preliminary data.</text>
</comment>
<dbReference type="InterPro" id="IPR036612">
    <property type="entry name" value="KH_dom_type_1_sf"/>
</dbReference>
<dbReference type="EMBL" id="JAZAVJ010000192">
    <property type="protein sequence ID" value="KAK7408296.1"/>
    <property type="molecule type" value="Genomic_DNA"/>
</dbReference>
<evidence type="ECO:0000256" key="1">
    <source>
        <dbReference type="PROSITE-ProRule" id="PRU00117"/>
    </source>
</evidence>
<proteinExistence type="predicted"/>
<feature type="compositionally biased region" description="Gly residues" evidence="2">
    <location>
        <begin position="348"/>
        <end position="371"/>
    </location>
</feature>
<feature type="compositionally biased region" description="Low complexity" evidence="2">
    <location>
        <begin position="463"/>
        <end position="478"/>
    </location>
</feature>
<dbReference type="InterPro" id="IPR004087">
    <property type="entry name" value="KH_dom"/>
</dbReference>
<dbReference type="InterPro" id="IPR055256">
    <property type="entry name" value="KH_1_KHDC4/BBP-like"/>
</dbReference>
<gene>
    <name evidence="4" type="ORF">QQX98_009557</name>
</gene>
<dbReference type="Pfam" id="PF23469">
    <property type="entry name" value="KH_12"/>
    <property type="match status" value="1"/>
</dbReference>
<feature type="compositionally biased region" description="Basic and acidic residues" evidence="2">
    <location>
        <begin position="1"/>
        <end position="46"/>
    </location>
</feature>
<organism evidence="4 5">
    <name type="scientific">Neonectria punicea</name>
    <dbReference type="NCBI Taxonomy" id="979145"/>
    <lineage>
        <taxon>Eukaryota</taxon>
        <taxon>Fungi</taxon>
        <taxon>Dikarya</taxon>
        <taxon>Ascomycota</taxon>
        <taxon>Pezizomycotina</taxon>
        <taxon>Sordariomycetes</taxon>
        <taxon>Hypocreomycetidae</taxon>
        <taxon>Hypocreales</taxon>
        <taxon>Nectriaceae</taxon>
        <taxon>Neonectria</taxon>
    </lineage>
</organism>
<evidence type="ECO:0000313" key="4">
    <source>
        <dbReference type="EMBL" id="KAK7408296.1"/>
    </source>
</evidence>
<reference evidence="4 5" key="1">
    <citation type="journal article" date="2025" name="Microbiol. Resour. Announc.">
        <title>Draft genome sequences for Neonectria magnoliae and Neonectria punicea, canker pathogens of Liriodendron tulipifera and Acer saccharum in West Virginia.</title>
        <authorList>
            <person name="Petronek H.M."/>
            <person name="Kasson M.T."/>
            <person name="Metheny A.M."/>
            <person name="Stauder C.M."/>
            <person name="Lovett B."/>
            <person name="Lynch S.C."/>
            <person name="Garnas J.R."/>
            <person name="Kasson L.R."/>
            <person name="Stajich J.E."/>
        </authorList>
    </citation>
    <scope>NUCLEOTIDE SEQUENCE [LARGE SCALE GENOMIC DNA]</scope>
    <source>
        <strain evidence="4 5">NRRL 64653</strain>
    </source>
</reference>
<name>A0ABR1GSE0_9HYPO</name>
<feature type="compositionally biased region" description="Low complexity" evidence="2">
    <location>
        <begin position="61"/>
        <end position="72"/>
    </location>
</feature>
<feature type="compositionally biased region" description="Basic and acidic residues" evidence="2">
    <location>
        <begin position="372"/>
        <end position="382"/>
    </location>
</feature>
<dbReference type="Proteomes" id="UP001498476">
    <property type="component" value="Unassembled WGS sequence"/>
</dbReference>